<dbReference type="InterPro" id="IPR011008">
    <property type="entry name" value="Dimeric_a/b-barrel"/>
</dbReference>
<reference evidence="1 2" key="1">
    <citation type="submission" date="2019-08" db="EMBL/GenBank/DDBJ databases">
        <title>Paraburkholderia sp. DCY113.</title>
        <authorList>
            <person name="Kang J."/>
        </authorList>
    </citation>
    <scope>NUCLEOTIDE SEQUENCE [LARGE SCALE GENOMIC DNA]</scope>
    <source>
        <strain evidence="1 2">DCY113</strain>
    </source>
</reference>
<gene>
    <name evidence="1" type="ORF">FVF58_45130</name>
</gene>
<name>A0A5B0G6R2_9BURK</name>
<dbReference type="Proteomes" id="UP000325273">
    <property type="component" value="Unassembled WGS sequence"/>
</dbReference>
<keyword evidence="2" id="KW-1185">Reference proteome</keyword>
<proteinExistence type="predicted"/>
<accession>A0A5B0G6R2</accession>
<evidence type="ECO:0008006" key="3">
    <source>
        <dbReference type="Google" id="ProtNLM"/>
    </source>
</evidence>
<evidence type="ECO:0000313" key="2">
    <source>
        <dbReference type="Proteomes" id="UP000325273"/>
    </source>
</evidence>
<dbReference type="Gene3D" id="3.30.70.100">
    <property type="match status" value="2"/>
</dbReference>
<dbReference type="SUPFAM" id="SSF54909">
    <property type="entry name" value="Dimeric alpha+beta barrel"/>
    <property type="match status" value="2"/>
</dbReference>
<dbReference type="EMBL" id="VTUZ01000061">
    <property type="protein sequence ID" value="KAA0998271.1"/>
    <property type="molecule type" value="Genomic_DNA"/>
</dbReference>
<comment type="caution">
    <text evidence="1">The sequence shown here is derived from an EMBL/GenBank/DDBJ whole genome shotgun (WGS) entry which is preliminary data.</text>
</comment>
<evidence type="ECO:0000313" key="1">
    <source>
        <dbReference type="EMBL" id="KAA0998271.1"/>
    </source>
</evidence>
<protein>
    <recommendedName>
        <fullName evidence="3">Quinol monooxygenase YgiN</fullName>
    </recommendedName>
</protein>
<sequence length="212" mass="22715">MDTKGLLVRLEVKSGTDDAMAEDVLRSALAMGRAEAATTAWFAIRFGRSEYGIFDVFPDVAGREAHLAGPVTQALLDAGGSVFTGAPLIQEFDVLASKLPATSSGEPVTKALLLTFKAKAGHESQVAQFLRDAQALVEQEPKTVAWFAIRLDEGHFGIFDVFPDNGARFAHLTGHVPRELAKHSLSLLGSVPDVGMLDVVDAKWVDRSAGLR</sequence>
<dbReference type="AlphaFoldDB" id="A0A5B0G6R2"/>
<organism evidence="1 2">
    <name type="scientific">Paraburkholderia panacisoli</name>
    <dbReference type="NCBI Taxonomy" id="2603818"/>
    <lineage>
        <taxon>Bacteria</taxon>
        <taxon>Pseudomonadati</taxon>
        <taxon>Pseudomonadota</taxon>
        <taxon>Betaproteobacteria</taxon>
        <taxon>Burkholderiales</taxon>
        <taxon>Burkholderiaceae</taxon>
        <taxon>Paraburkholderia</taxon>
    </lineage>
</organism>
<dbReference type="RefSeq" id="WP_149676061.1">
    <property type="nucleotide sequence ID" value="NZ_VTUZ01000061.1"/>
</dbReference>